<name>A0A0F7L3M9_9VIRU</name>
<reference evidence="1" key="1">
    <citation type="journal article" date="2015" name="Front. Microbiol.">
        <title>Combining genomic sequencing methods to explore viral diversity and reveal potential virus-host interactions.</title>
        <authorList>
            <person name="Chow C.E."/>
            <person name="Winget D.M."/>
            <person name="White R.A.III."/>
            <person name="Hallam S.J."/>
            <person name="Suttle C.A."/>
        </authorList>
    </citation>
    <scope>NUCLEOTIDE SEQUENCE</scope>
    <source>
        <strain evidence="1">Anoxic3_9</strain>
    </source>
</reference>
<organism evidence="1">
    <name type="scientific">uncultured marine virus</name>
    <dbReference type="NCBI Taxonomy" id="186617"/>
    <lineage>
        <taxon>Viruses</taxon>
        <taxon>environmental samples</taxon>
    </lineage>
</organism>
<reference evidence="1" key="2">
    <citation type="submission" date="2015-03" db="EMBL/GenBank/DDBJ databases">
        <authorList>
            <person name="Chow C.-E.T."/>
            <person name="Winget D.M."/>
            <person name="White R.A.III."/>
            <person name="Hallam S.J."/>
            <person name="Suttle C.A."/>
        </authorList>
    </citation>
    <scope>NUCLEOTIDE SEQUENCE</scope>
    <source>
        <strain evidence="1">Anoxic3_9</strain>
    </source>
</reference>
<accession>A0A0F7L3M9</accession>
<sequence>MAWIETGPVPVIFKLTLSPFPVVISRRRVTLFPDITWLCNCEPSTITAPVAEQSESEASTSYFVHLGKCFLVCMVKSFVSISQAISSPLSFVRLESSRIYTLPEVSPASNRLLVLSTATAVISTP</sequence>
<protein>
    <submittedName>
        <fullName evidence="1">Uncharacterized protein</fullName>
    </submittedName>
</protein>
<dbReference type="EMBL" id="KR029584">
    <property type="protein sequence ID" value="AKH46515.1"/>
    <property type="molecule type" value="Genomic_DNA"/>
</dbReference>
<evidence type="ECO:0000313" key="1">
    <source>
        <dbReference type="EMBL" id="AKH46515.1"/>
    </source>
</evidence>
<proteinExistence type="predicted"/>